<gene>
    <name evidence="8" type="ORF">Nepgr_030132</name>
</gene>
<name>A0AAD3Y5S0_NEPGR</name>
<dbReference type="GO" id="GO:0042796">
    <property type="term" value="P:snRNA transcription by RNA polymerase III"/>
    <property type="evidence" value="ECO:0007669"/>
    <property type="project" value="TreeGrafter"/>
</dbReference>
<evidence type="ECO:0000256" key="2">
    <source>
        <dbReference type="ARBA" id="ARBA00010410"/>
    </source>
</evidence>
<accession>A0AAD3Y5S0</accession>
<dbReference type="AlphaFoldDB" id="A0AAD3Y5S0"/>
<feature type="region of interest" description="Disordered" evidence="7">
    <location>
        <begin position="213"/>
        <end position="232"/>
    </location>
</feature>
<comment type="caution">
    <text evidence="8">The sequence shown here is derived from an EMBL/GenBank/DDBJ whole genome shotgun (WGS) entry which is preliminary data.</text>
</comment>
<evidence type="ECO:0000256" key="6">
    <source>
        <dbReference type="ARBA" id="ARBA00023242"/>
    </source>
</evidence>
<keyword evidence="3" id="KW-0805">Transcription regulation</keyword>
<feature type="compositionally biased region" description="Basic and acidic residues" evidence="7">
    <location>
        <begin position="92"/>
        <end position="103"/>
    </location>
</feature>
<dbReference type="GO" id="GO:0001046">
    <property type="term" value="F:core promoter sequence-specific DNA binding"/>
    <property type="evidence" value="ECO:0007669"/>
    <property type="project" value="TreeGrafter"/>
</dbReference>
<feature type="region of interest" description="Disordered" evidence="7">
    <location>
        <begin position="136"/>
        <end position="174"/>
    </location>
</feature>
<evidence type="ECO:0000313" key="9">
    <source>
        <dbReference type="Proteomes" id="UP001279734"/>
    </source>
</evidence>
<evidence type="ECO:0000313" key="8">
    <source>
        <dbReference type="EMBL" id="GMH28289.1"/>
    </source>
</evidence>
<keyword evidence="4" id="KW-0238">DNA-binding</keyword>
<feature type="compositionally biased region" description="Polar residues" evidence="7">
    <location>
        <begin position="223"/>
        <end position="232"/>
    </location>
</feature>
<feature type="compositionally biased region" description="Polar residues" evidence="7">
    <location>
        <begin position="146"/>
        <end position="157"/>
    </location>
</feature>
<dbReference type="GO" id="GO:0005634">
    <property type="term" value="C:nucleus"/>
    <property type="evidence" value="ECO:0007669"/>
    <property type="project" value="UniProtKB-SubCell"/>
</dbReference>
<evidence type="ECO:0000256" key="5">
    <source>
        <dbReference type="ARBA" id="ARBA00023163"/>
    </source>
</evidence>
<feature type="region of interest" description="Disordered" evidence="7">
    <location>
        <begin position="92"/>
        <end position="117"/>
    </location>
</feature>
<proteinExistence type="inferred from homology"/>
<dbReference type="GO" id="GO:0000978">
    <property type="term" value="F:RNA polymerase II cis-regulatory region sequence-specific DNA binding"/>
    <property type="evidence" value="ECO:0007669"/>
    <property type="project" value="TreeGrafter"/>
</dbReference>
<keyword evidence="9" id="KW-1185">Reference proteome</keyword>
<dbReference type="Proteomes" id="UP001279734">
    <property type="component" value="Unassembled WGS sequence"/>
</dbReference>
<dbReference type="GO" id="GO:0019185">
    <property type="term" value="C:snRNA-activating protein complex"/>
    <property type="evidence" value="ECO:0007669"/>
    <property type="project" value="TreeGrafter"/>
</dbReference>
<dbReference type="GO" id="GO:0042795">
    <property type="term" value="P:snRNA transcription by RNA polymerase II"/>
    <property type="evidence" value="ECO:0007669"/>
    <property type="project" value="TreeGrafter"/>
</dbReference>
<protein>
    <recommendedName>
        <fullName evidence="10">snRNA-activating protein complex subunit</fullName>
    </recommendedName>
</protein>
<evidence type="ECO:0000256" key="3">
    <source>
        <dbReference type="ARBA" id="ARBA00023015"/>
    </source>
</evidence>
<evidence type="ECO:0000256" key="4">
    <source>
        <dbReference type="ARBA" id="ARBA00023125"/>
    </source>
</evidence>
<dbReference type="PANTHER" id="PTHR13421">
    <property type="entry name" value="SNRNA-ACTIVATING PROTEIN COMPLEX SUBUNIT 3"/>
    <property type="match status" value="1"/>
</dbReference>
<keyword evidence="5" id="KW-0804">Transcription</keyword>
<organism evidence="8 9">
    <name type="scientific">Nepenthes gracilis</name>
    <name type="common">Slender pitcher plant</name>
    <dbReference type="NCBI Taxonomy" id="150966"/>
    <lineage>
        <taxon>Eukaryota</taxon>
        <taxon>Viridiplantae</taxon>
        <taxon>Streptophyta</taxon>
        <taxon>Embryophyta</taxon>
        <taxon>Tracheophyta</taxon>
        <taxon>Spermatophyta</taxon>
        <taxon>Magnoliopsida</taxon>
        <taxon>eudicotyledons</taxon>
        <taxon>Gunneridae</taxon>
        <taxon>Pentapetalae</taxon>
        <taxon>Caryophyllales</taxon>
        <taxon>Nepenthaceae</taxon>
        <taxon>Nepenthes</taxon>
    </lineage>
</organism>
<evidence type="ECO:0000256" key="7">
    <source>
        <dbReference type="SAM" id="MobiDB-lite"/>
    </source>
</evidence>
<dbReference type="GO" id="GO:0001006">
    <property type="term" value="F:RNA polymerase III type 3 promoter sequence-specific DNA binding"/>
    <property type="evidence" value="ECO:0007669"/>
    <property type="project" value="TreeGrafter"/>
</dbReference>
<dbReference type="PANTHER" id="PTHR13421:SF16">
    <property type="entry name" value="SNRNA-ACTIVATING PROTEIN COMPLEX SUBUNIT 3"/>
    <property type="match status" value="1"/>
</dbReference>
<dbReference type="GO" id="GO:0003681">
    <property type="term" value="F:bent DNA binding"/>
    <property type="evidence" value="ECO:0007669"/>
    <property type="project" value="TreeGrafter"/>
</dbReference>
<feature type="compositionally biased region" description="Low complexity" evidence="7">
    <location>
        <begin position="136"/>
        <end position="145"/>
    </location>
</feature>
<comment type="subcellular location">
    <subcellularLocation>
        <location evidence="1">Nucleus</location>
    </subcellularLocation>
</comment>
<evidence type="ECO:0008006" key="10">
    <source>
        <dbReference type="Google" id="ProtNLM"/>
    </source>
</evidence>
<comment type="similarity">
    <text evidence="2">Belongs to the SNAPC3/SRD2 family.</text>
</comment>
<dbReference type="Pfam" id="PF12251">
    <property type="entry name" value="SNAPC3"/>
    <property type="match status" value="1"/>
</dbReference>
<keyword evidence="6" id="KW-0539">Nucleus</keyword>
<sequence>MAKTTEMTEPSRINSEDARVSIPRGGPIFVSDLVGPLTRVSDFESAIFYEIDNLKAELSSGSSIPVADDEDISVDELKVFTDEELVSEAKKEAFKDGKDDENSLHSAESVHSSGEANCRMSNGGLKCSSWRRNVSVSCESSSGPSRHTSSNGETNNTKPRKRKGREMIFHENNNATDESYLAKAEELAKIRQKQIEDKAAAKLHSTMAMEKNIKQKNKHEAQSSENTGRLKSLESLSFPTKVKSTTVGEHVAVPYPEVVLCIELYHNRKTCQKTQEIMVVGQQTLTELRDKIYCLTDVIMQKAGKHDPSAYFLIEDVFYNDLRNPSAINYSEPILDWLRNSKEEALAKWESIISGVVKKSQKAIIGDHTVSQLPRFEAVEMQKARFCDVRFRLGASYLYCHQGDCKHAVVIRDMRLIHPEDVQSRAAYPLLCFQQKFSLKKCSVCAIYKATKVTVDDKWAGLNPCYFCENCYYLLHYAADGSLLYDRFSVYEYLQDY</sequence>
<dbReference type="InterPro" id="IPR022042">
    <property type="entry name" value="snRNA-activating_su3"/>
</dbReference>
<feature type="compositionally biased region" description="Polar residues" evidence="7">
    <location>
        <begin position="104"/>
        <end position="115"/>
    </location>
</feature>
<reference evidence="8" key="1">
    <citation type="submission" date="2023-05" db="EMBL/GenBank/DDBJ databases">
        <title>Nepenthes gracilis genome sequencing.</title>
        <authorList>
            <person name="Fukushima K."/>
        </authorList>
    </citation>
    <scope>NUCLEOTIDE SEQUENCE</scope>
    <source>
        <strain evidence="8">SING2019-196</strain>
    </source>
</reference>
<dbReference type="EMBL" id="BSYO01000034">
    <property type="protein sequence ID" value="GMH28289.1"/>
    <property type="molecule type" value="Genomic_DNA"/>
</dbReference>
<evidence type="ECO:0000256" key="1">
    <source>
        <dbReference type="ARBA" id="ARBA00004123"/>
    </source>
</evidence>